<evidence type="ECO:0000313" key="9">
    <source>
        <dbReference type="EMBL" id="PCG80129.1"/>
    </source>
</evidence>
<proteinExistence type="predicted"/>
<dbReference type="InterPro" id="IPR008974">
    <property type="entry name" value="TRAF-like"/>
</dbReference>
<dbReference type="SMART" id="SM00184">
    <property type="entry name" value="RING"/>
    <property type="match status" value="1"/>
</dbReference>
<dbReference type="SUPFAM" id="SSF49599">
    <property type="entry name" value="TRAF domain-like"/>
    <property type="match status" value="3"/>
</dbReference>
<dbReference type="InterPro" id="IPR013083">
    <property type="entry name" value="Znf_RING/FYVE/PHD"/>
</dbReference>
<keyword evidence="4 6" id="KW-0863">Zinc-finger</keyword>
<evidence type="ECO:0008006" key="10">
    <source>
        <dbReference type="Google" id="ProtNLM"/>
    </source>
</evidence>
<protein>
    <recommendedName>
        <fullName evidence="10">RING-type E3 ubiquitin transferase</fullName>
    </recommendedName>
</protein>
<keyword evidence="3" id="KW-0479">Metal-binding</keyword>
<evidence type="ECO:0000256" key="5">
    <source>
        <dbReference type="ARBA" id="ARBA00022833"/>
    </source>
</evidence>
<dbReference type="PROSITE" id="PS50089">
    <property type="entry name" value="ZF_RING_2"/>
    <property type="match status" value="1"/>
</dbReference>
<name>A0A2A4K7T0_HELVI</name>
<dbReference type="PROSITE" id="PS00518">
    <property type="entry name" value="ZF_RING_1"/>
    <property type="match status" value="1"/>
</dbReference>
<evidence type="ECO:0000256" key="3">
    <source>
        <dbReference type="ARBA" id="ARBA00022723"/>
    </source>
</evidence>
<evidence type="ECO:0000256" key="6">
    <source>
        <dbReference type="PROSITE-ProRule" id="PRU00175"/>
    </source>
</evidence>
<dbReference type="PROSITE" id="PS50144">
    <property type="entry name" value="MATH"/>
    <property type="match status" value="2"/>
</dbReference>
<gene>
    <name evidence="9" type="ORF">B5V51_11139</name>
</gene>
<dbReference type="PANTHER" id="PTHR10131:SF152">
    <property type="entry name" value="TNF RECEPTOR-ASSOCIATED FACTOR 6"/>
    <property type="match status" value="1"/>
</dbReference>
<dbReference type="GO" id="GO:0008270">
    <property type="term" value="F:zinc ion binding"/>
    <property type="evidence" value="ECO:0007669"/>
    <property type="project" value="UniProtKB-KW"/>
</dbReference>
<comment type="caution">
    <text evidence="9">The sequence shown here is derived from an EMBL/GenBank/DDBJ whole genome shotgun (WGS) entry which is preliminary data.</text>
</comment>
<dbReference type="InterPro" id="IPR002083">
    <property type="entry name" value="MATH/TRAF_dom"/>
</dbReference>
<evidence type="ECO:0000256" key="4">
    <source>
        <dbReference type="ARBA" id="ARBA00022771"/>
    </source>
</evidence>
<dbReference type="InterPro" id="IPR017907">
    <property type="entry name" value="Znf_RING_CS"/>
</dbReference>
<feature type="domain" description="MATH" evidence="8">
    <location>
        <begin position="271"/>
        <end position="414"/>
    </location>
</feature>
<feature type="domain" description="MATH" evidence="8">
    <location>
        <begin position="462"/>
        <end position="605"/>
    </location>
</feature>
<keyword evidence="2" id="KW-0963">Cytoplasm</keyword>
<dbReference type="GO" id="GO:0043122">
    <property type="term" value="P:regulation of canonical NF-kappaB signal transduction"/>
    <property type="evidence" value="ECO:0007669"/>
    <property type="project" value="TreeGrafter"/>
</dbReference>
<comment type="subcellular location">
    <subcellularLocation>
        <location evidence="1">Cytoplasm</location>
    </subcellularLocation>
</comment>
<dbReference type="GO" id="GO:0005737">
    <property type="term" value="C:cytoplasm"/>
    <property type="evidence" value="ECO:0007669"/>
    <property type="project" value="UniProtKB-SubCell"/>
</dbReference>
<sequence>MDRDRSKDASEGIAPMGIQALNETVLSNQPESRYECPVCLNWLRDPVITTCGHKFCKSCITSWLQNSGHCPIDNINLSMKVDIFPDNYTKREIQEQRMNCPFSTKGCTVKVTPLDLDAHIAACEFNQPETSTQPEIKVPCSFQAVGCKDLFDSQEEMNQHVETDVQKHMSLLMNAYSEMKINNDMSNASIDAKEQEAMTLWEAPDKDGNQAASAPLNNTSALIRALYERVVVLEQRNREQDIVIANMSKQLSAFTIAKMKQNNDMLLRYCMGNYVWKIDNFKARLDAMLRDPYKMLYSPGFYTSPNGYRFCVRLNISPMNRHCFALHVHLMKTENDDCLDWPFNGRISFAMINQYNPELSQKDTMMSNSSLIAFRKPTAEICMRGFGYTEYAVVSDVIRNGFVKDDVLIVRVSIKALYERVVVLEQRNREQDIVIANMSKQLSAFTIAKMKQNNDMLLRYCMGNYVWKIDNFKARLDAMLRDPYKMLYSPGFYTSPNGYRFCVRLNISPMNRHCFALHVHLMKTENDDCLDWPFNGRISFAMINQYNPELSQKDTMMSNSSLIAFRKPTAEICMRGFGYTEYAVVSDVIRNGFVKDDVLIVRVSIKCV</sequence>
<organism evidence="9">
    <name type="scientific">Heliothis virescens</name>
    <name type="common">Tobacco budworm moth</name>
    <dbReference type="NCBI Taxonomy" id="7102"/>
    <lineage>
        <taxon>Eukaryota</taxon>
        <taxon>Metazoa</taxon>
        <taxon>Ecdysozoa</taxon>
        <taxon>Arthropoda</taxon>
        <taxon>Hexapoda</taxon>
        <taxon>Insecta</taxon>
        <taxon>Pterygota</taxon>
        <taxon>Neoptera</taxon>
        <taxon>Endopterygota</taxon>
        <taxon>Lepidoptera</taxon>
        <taxon>Glossata</taxon>
        <taxon>Ditrysia</taxon>
        <taxon>Noctuoidea</taxon>
        <taxon>Noctuidae</taxon>
        <taxon>Heliothinae</taxon>
        <taxon>Heliothis</taxon>
    </lineage>
</organism>
<evidence type="ECO:0000259" key="8">
    <source>
        <dbReference type="PROSITE" id="PS50144"/>
    </source>
</evidence>
<reference evidence="9" key="1">
    <citation type="submission" date="2017-09" db="EMBL/GenBank/DDBJ databases">
        <title>Contemporary evolution of a Lepidopteran species, Heliothis virescens, in response to modern agricultural practices.</title>
        <authorList>
            <person name="Fritz M.L."/>
            <person name="Deyonke A.M."/>
            <person name="Papanicolaou A."/>
            <person name="Micinski S."/>
            <person name="Westbrook J."/>
            <person name="Gould F."/>
        </authorList>
    </citation>
    <scope>NUCLEOTIDE SEQUENCE [LARGE SCALE GENOMIC DNA]</scope>
    <source>
        <strain evidence="9">HvINT-</strain>
        <tissue evidence="9">Whole body</tissue>
    </source>
</reference>
<dbReference type="STRING" id="7102.A0A2A4K7T0"/>
<accession>A0A2A4K7T0</accession>
<dbReference type="PANTHER" id="PTHR10131">
    <property type="entry name" value="TNF RECEPTOR ASSOCIATED FACTOR"/>
    <property type="match status" value="1"/>
</dbReference>
<evidence type="ECO:0000256" key="2">
    <source>
        <dbReference type="ARBA" id="ARBA00022490"/>
    </source>
</evidence>
<dbReference type="Pfam" id="PF13923">
    <property type="entry name" value="zf-C3HC4_2"/>
    <property type="match status" value="1"/>
</dbReference>
<dbReference type="AlphaFoldDB" id="A0A2A4K7T0"/>
<dbReference type="EMBL" id="NWSH01000056">
    <property type="protein sequence ID" value="PCG80129.1"/>
    <property type="molecule type" value="Genomic_DNA"/>
</dbReference>
<dbReference type="Gene3D" id="2.60.210.10">
    <property type="entry name" value="Apoptosis, Tumor Necrosis Factor Receptor Associated Protein 2, Chain A"/>
    <property type="match status" value="2"/>
</dbReference>
<dbReference type="GO" id="GO:0045087">
    <property type="term" value="P:innate immune response"/>
    <property type="evidence" value="ECO:0007669"/>
    <property type="project" value="TreeGrafter"/>
</dbReference>
<dbReference type="SUPFAM" id="SSF57850">
    <property type="entry name" value="RING/U-box"/>
    <property type="match status" value="1"/>
</dbReference>
<dbReference type="Gene3D" id="3.30.40.10">
    <property type="entry name" value="Zinc/RING finger domain, C3HC4 (zinc finger)"/>
    <property type="match status" value="1"/>
</dbReference>
<evidence type="ECO:0000259" key="7">
    <source>
        <dbReference type="PROSITE" id="PS50089"/>
    </source>
</evidence>
<evidence type="ECO:0000256" key="1">
    <source>
        <dbReference type="ARBA" id="ARBA00004496"/>
    </source>
</evidence>
<feature type="domain" description="RING-type" evidence="7">
    <location>
        <begin position="36"/>
        <end position="74"/>
    </location>
</feature>
<dbReference type="InterPro" id="IPR049342">
    <property type="entry name" value="TRAF1-6_MATH_dom"/>
</dbReference>
<dbReference type="InterPro" id="IPR001841">
    <property type="entry name" value="Znf_RING"/>
</dbReference>
<dbReference type="GO" id="GO:0061630">
    <property type="term" value="F:ubiquitin protein ligase activity"/>
    <property type="evidence" value="ECO:0007669"/>
    <property type="project" value="TreeGrafter"/>
</dbReference>
<dbReference type="GO" id="GO:0031663">
    <property type="term" value="P:lipopolysaccharide-mediated signaling pathway"/>
    <property type="evidence" value="ECO:0007669"/>
    <property type="project" value="TreeGrafter"/>
</dbReference>
<dbReference type="Pfam" id="PF21355">
    <property type="entry name" value="TRAF-mep_MATH"/>
    <property type="match status" value="2"/>
</dbReference>
<keyword evidence="5" id="KW-0862">Zinc</keyword>